<sequence length="154" mass="16816">MTARPPQRPQTPTSSPTTDVASPPPPPPPQSLPLAQLRGSMNWPVVMLLVYLPMNAIDESVWLAPGTMKVACSCANKTNDDNSIRIDVVRRENATASSRPPTHPALCWPGQVRAEARFGVVALQTFGHTAFAFFSASATEIRLSYCALSDWQWQ</sequence>
<name>A0A5C3FBM3_9BASI</name>
<feature type="compositionally biased region" description="Low complexity" evidence="1">
    <location>
        <begin position="10"/>
        <end position="21"/>
    </location>
</feature>
<dbReference type="EMBL" id="OOIP01000028">
    <property type="protein sequence ID" value="SPO41536.1"/>
    <property type="molecule type" value="Genomic_DNA"/>
</dbReference>
<organism evidence="2 3">
    <name type="scientific">Pseudozyma flocculosa</name>
    <dbReference type="NCBI Taxonomy" id="84751"/>
    <lineage>
        <taxon>Eukaryota</taxon>
        <taxon>Fungi</taxon>
        <taxon>Dikarya</taxon>
        <taxon>Basidiomycota</taxon>
        <taxon>Ustilaginomycotina</taxon>
        <taxon>Ustilaginomycetes</taxon>
        <taxon>Ustilaginales</taxon>
        <taxon>Ustilaginaceae</taxon>
        <taxon>Pseudozyma</taxon>
    </lineage>
</organism>
<keyword evidence="3" id="KW-1185">Reference proteome</keyword>
<gene>
    <name evidence="2" type="ORF">PSFLO_07018</name>
</gene>
<feature type="compositionally biased region" description="Pro residues" evidence="1">
    <location>
        <begin position="22"/>
        <end position="31"/>
    </location>
</feature>
<evidence type="ECO:0000256" key="1">
    <source>
        <dbReference type="SAM" id="MobiDB-lite"/>
    </source>
</evidence>
<evidence type="ECO:0000313" key="2">
    <source>
        <dbReference type="EMBL" id="SPO41536.1"/>
    </source>
</evidence>
<feature type="region of interest" description="Disordered" evidence="1">
    <location>
        <begin position="1"/>
        <end position="35"/>
    </location>
</feature>
<dbReference type="Proteomes" id="UP000323386">
    <property type="component" value="Unassembled WGS sequence"/>
</dbReference>
<proteinExistence type="predicted"/>
<reference evidence="2 3" key="1">
    <citation type="submission" date="2018-03" db="EMBL/GenBank/DDBJ databases">
        <authorList>
            <person name="Guldener U."/>
        </authorList>
    </citation>
    <scope>NUCLEOTIDE SEQUENCE [LARGE SCALE GENOMIC DNA]</scope>
    <source>
        <strain evidence="2 3">DAOM196992</strain>
    </source>
</reference>
<protein>
    <submittedName>
        <fullName evidence="2">Uncharacterized protein</fullName>
    </submittedName>
</protein>
<dbReference type="AlphaFoldDB" id="A0A5C3FBM3"/>
<evidence type="ECO:0000313" key="3">
    <source>
        <dbReference type="Proteomes" id="UP000323386"/>
    </source>
</evidence>
<accession>A0A5C3FBM3</accession>